<proteinExistence type="predicted"/>
<evidence type="ECO:0000313" key="2">
    <source>
        <dbReference type="EMBL" id="SEK29928.1"/>
    </source>
</evidence>
<name>A0A1H7FVH2_AQUAM</name>
<protein>
    <submittedName>
        <fullName evidence="2">Type II secretion system protein G (GspG)</fullName>
    </submittedName>
</protein>
<dbReference type="SUPFAM" id="SSF54523">
    <property type="entry name" value="Pili subunits"/>
    <property type="match status" value="1"/>
</dbReference>
<reference evidence="2 3" key="1">
    <citation type="submission" date="2016-10" db="EMBL/GenBank/DDBJ databases">
        <authorList>
            <person name="de Groot N.N."/>
        </authorList>
    </citation>
    <scope>NUCLEOTIDE SEQUENCE [LARGE SCALE GENOMIC DNA]</scope>
    <source>
        <strain evidence="2 3">DSM 25232</strain>
    </source>
</reference>
<keyword evidence="1" id="KW-1133">Transmembrane helix</keyword>
<keyword evidence="1" id="KW-0812">Transmembrane</keyword>
<dbReference type="Gene3D" id="3.30.700.10">
    <property type="entry name" value="Glycoprotein, Type 4 Pilin"/>
    <property type="match status" value="1"/>
</dbReference>
<organism evidence="2 3">
    <name type="scientific">Aquimarina amphilecti</name>
    <dbReference type="NCBI Taxonomy" id="1038014"/>
    <lineage>
        <taxon>Bacteria</taxon>
        <taxon>Pseudomonadati</taxon>
        <taxon>Bacteroidota</taxon>
        <taxon>Flavobacteriia</taxon>
        <taxon>Flavobacteriales</taxon>
        <taxon>Flavobacteriaceae</taxon>
        <taxon>Aquimarina</taxon>
    </lineage>
</organism>
<evidence type="ECO:0000256" key="1">
    <source>
        <dbReference type="SAM" id="Phobius"/>
    </source>
</evidence>
<dbReference type="Proteomes" id="UP000198521">
    <property type="component" value="Unassembled WGS sequence"/>
</dbReference>
<dbReference type="STRING" id="1038014.SAMN04487910_0193"/>
<keyword evidence="1" id="KW-0472">Membrane</keyword>
<keyword evidence="3" id="KW-1185">Reference proteome</keyword>
<accession>A0A1H7FVH2</accession>
<dbReference type="AlphaFoldDB" id="A0A1H7FVH2"/>
<feature type="transmembrane region" description="Helical" evidence="1">
    <location>
        <begin position="32"/>
        <end position="57"/>
    </location>
</feature>
<gene>
    <name evidence="2" type="ORF">SAMN04487910_0193</name>
</gene>
<evidence type="ECO:0000313" key="3">
    <source>
        <dbReference type="Proteomes" id="UP000198521"/>
    </source>
</evidence>
<dbReference type="InterPro" id="IPR045584">
    <property type="entry name" value="Pilin-like"/>
</dbReference>
<sequence>MLTQFNTFANPKSILMNSLRFYNKPMKRKNNWYAAAYSMTEILIVLCIIGILLLMVLPSQTSVITQAKSIEAQSMLNHLYGLEKNYFFRHSKYTADFDELGFEPALTIEQGGQAVYRIEIIEASTNSFKASATSLSDFDDDGNYNTWEIDQKKTLKETVKD</sequence>
<dbReference type="EMBL" id="FOAB01000001">
    <property type="protein sequence ID" value="SEK29928.1"/>
    <property type="molecule type" value="Genomic_DNA"/>
</dbReference>